<keyword evidence="13" id="KW-1185">Reference proteome</keyword>
<evidence type="ECO:0000313" key="13">
    <source>
        <dbReference type="Proteomes" id="UP001140453"/>
    </source>
</evidence>
<dbReference type="Pfam" id="PF01915">
    <property type="entry name" value="Glyco_hydro_3_C"/>
    <property type="match status" value="1"/>
</dbReference>
<feature type="signal peptide" evidence="10">
    <location>
        <begin position="1"/>
        <end position="19"/>
    </location>
</feature>
<evidence type="ECO:0000256" key="5">
    <source>
        <dbReference type="ARBA" id="ARBA00022801"/>
    </source>
</evidence>
<evidence type="ECO:0000256" key="2">
    <source>
        <dbReference type="ARBA" id="ARBA00004987"/>
    </source>
</evidence>
<dbReference type="Gene3D" id="2.60.120.260">
    <property type="entry name" value="Galactose-binding domain-like"/>
    <property type="match status" value="1"/>
</dbReference>
<keyword evidence="10" id="KW-0732">Signal</keyword>
<comment type="similarity">
    <text evidence="3">Belongs to the glycosyl hydrolase 3 family.</text>
</comment>
<evidence type="ECO:0000256" key="6">
    <source>
        <dbReference type="ARBA" id="ARBA00023180"/>
    </source>
</evidence>
<dbReference type="InterPro" id="IPR050288">
    <property type="entry name" value="Cellulose_deg_GH3"/>
</dbReference>
<dbReference type="PANTHER" id="PTHR42715">
    <property type="entry name" value="BETA-GLUCOSIDASE"/>
    <property type="match status" value="1"/>
</dbReference>
<dbReference type="PANTHER" id="PTHR42715:SF10">
    <property type="entry name" value="BETA-GLUCOSIDASE"/>
    <property type="match status" value="1"/>
</dbReference>
<dbReference type="InterPro" id="IPR002772">
    <property type="entry name" value="Glyco_hydro_3_C"/>
</dbReference>
<organism evidence="12 13">
    <name type="scientific">Gnomoniopsis smithogilvyi</name>
    <dbReference type="NCBI Taxonomy" id="1191159"/>
    <lineage>
        <taxon>Eukaryota</taxon>
        <taxon>Fungi</taxon>
        <taxon>Dikarya</taxon>
        <taxon>Ascomycota</taxon>
        <taxon>Pezizomycotina</taxon>
        <taxon>Sordariomycetes</taxon>
        <taxon>Sordariomycetidae</taxon>
        <taxon>Diaporthales</taxon>
        <taxon>Gnomoniaceae</taxon>
        <taxon>Gnomoniopsis</taxon>
    </lineage>
</organism>
<evidence type="ECO:0000256" key="1">
    <source>
        <dbReference type="ARBA" id="ARBA00000448"/>
    </source>
</evidence>
<name>A0A9W9CU65_9PEZI</name>
<sequence length="856" mass="92412">MLSVANIILGASWASGVAAIQPWLNASLGYEERLQAFIAQLNDTQKFAMVQGDTVLDDNGTGVNACIGHISGNDTLGIPSICMGDGPAGVGNSLNNVTTFPAPVVAASSWNTTLQYLYGQAMAQEHLGKGRNIVLAPTINILRSPLWARAAETLSEDPWLTARMAVASVEGIQSQGAVACPKHFAAYNQDTNRFGLDPEWVTVDAQVDERTLHELYFPAFKASVQEADAGSIMCSYNRLNGYFTCENDWLLNQTLRQEWGFEGFVVADWYFSTRGTVADVMAGLDISMPGLDLTAEYGFPDFYGDLLVEAVNNGSVPYSRLEDMVSRTWRYMFKLGQIDNPVTGDATSYVRTQAHLDLAQTMVEDGAILLKNDQNVLPLTSTKYHKIAVFGADATDQNQVSENHGGFVIDSTMVVAAPVTYISQRGVKENITVAYAEAYPGTGQFGTVPASMFKDGGVNVTYWTTNDFTGPVNQTGFIPNITAATYPTELWEAWPQVFSAKYEGVFLPNTSGTYHFSLVGQGTALLYLNETLVANMSFANFGNTVQGVVDLAAGTEVALRLEYSMGYSLSTGAYGVTLGVDVGNTTRVEEADTLASNADVSIVFVSDRLSEGADSGLGLSLPGDQDAVISRLAKLSKKTIVIINSNSAVLMPWIDEVDAVMEIWYPGQQVGLALERLLYGDISPNGKLPLTFPRTLNDTIQINSNIEVPFSEGLYVGYKGYDKYGIEPLFPFGHGLTYSNFSLSNISIAAAVAAAANSSSIVVESTLSNIGSVDARQVVQLYVGYPDAAEEPPKLLRAFEKVELMAGDSTLLSMAVEKEDLSVWNEATSWTFIPGNYTFMLGFSAGDILLSESIEL</sequence>
<dbReference type="Pfam" id="PF14310">
    <property type="entry name" value="Fn3-like"/>
    <property type="match status" value="1"/>
</dbReference>
<evidence type="ECO:0000313" key="12">
    <source>
        <dbReference type="EMBL" id="KAJ4388126.1"/>
    </source>
</evidence>
<dbReference type="InterPro" id="IPR026891">
    <property type="entry name" value="Fn3-like"/>
</dbReference>
<dbReference type="InterPro" id="IPR036881">
    <property type="entry name" value="Glyco_hydro_3_C_sf"/>
</dbReference>
<reference evidence="12" key="1">
    <citation type="submission" date="2022-10" db="EMBL/GenBank/DDBJ databases">
        <title>Tapping the CABI collections for fungal endophytes: first genome assemblies for Collariella, Neodidymelliopsis, Ascochyta clinopodiicola, Didymella pomorum, Didymosphaeria variabile, Neocosmospora piperis and Neocucurbitaria cava.</title>
        <authorList>
            <person name="Hill R."/>
        </authorList>
    </citation>
    <scope>NUCLEOTIDE SEQUENCE</scope>
    <source>
        <strain evidence="12">IMI 355082</strain>
    </source>
</reference>
<dbReference type="InterPro" id="IPR013783">
    <property type="entry name" value="Ig-like_fold"/>
</dbReference>
<dbReference type="SUPFAM" id="SSF56988">
    <property type="entry name" value="Anthrax protective antigen"/>
    <property type="match status" value="1"/>
</dbReference>
<dbReference type="InterPro" id="IPR036962">
    <property type="entry name" value="Glyco_hydro_3_N_sf"/>
</dbReference>
<dbReference type="PRINTS" id="PR00133">
    <property type="entry name" value="GLHYDRLASE3"/>
</dbReference>
<dbReference type="SUPFAM" id="SSF52279">
    <property type="entry name" value="Beta-D-glucan exohydrolase, C-terminal domain"/>
    <property type="match status" value="1"/>
</dbReference>
<comment type="catalytic activity">
    <reaction evidence="1">
        <text>Hydrolysis of terminal, non-reducing beta-D-glucosyl residues with release of beta-D-glucose.</text>
        <dbReference type="EC" id="3.2.1.21"/>
    </reaction>
</comment>
<evidence type="ECO:0000259" key="11">
    <source>
        <dbReference type="PROSITE" id="PS51820"/>
    </source>
</evidence>
<protein>
    <recommendedName>
        <fullName evidence="4">beta-glucosidase</fullName>
        <ecNumber evidence="4">3.2.1.21</ecNumber>
    </recommendedName>
</protein>
<dbReference type="Gene3D" id="3.20.20.300">
    <property type="entry name" value="Glycoside hydrolase, family 3, N-terminal domain"/>
    <property type="match status" value="1"/>
</dbReference>
<dbReference type="InterPro" id="IPR001764">
    <property type="entry name" value="Glyco_hydro_3_N"/>
</dbReference>
<dbReference type="OrthoDB" id="47059at2759"/>
<feature type="chain" id="PRO_5040997624" description="beta-glucosidase" evidence="10">
    <location>
        <begin position="20"/>
        <end position="856"/>
    </location>
</feature>
<keyword evidence="8" id="KW-0326">Glycosidase</keyword>
<dbReference type="EMBL" id="JAPEVB010000005">
    <property type="protein sequence ID" value="KAJ4388126.1"/>
    <property type="molecule type" value="Genomic_DNA"/>
</dbReference>
<dbReference type="SUPFAM" id="SSF51445">
    <property type="entry name" value="(Trans)glycosidases"/>
    <property type="match status" value="1"/>
</dbReference>
<dbReference type="PROSITE" id="PS51820">
    <property type="entry name" value="PA14"/>
    <property type="match status" value="1"/>
</dbReference>
<comment type="caution">
    <text evidence="12">The sequence shown here is derived from an EMBL/GenBank/DDBJ whole genome shotgun (WGS) entry which is preliminary data.</text>
</comment>
<evidence type="ECO:0000256" key="10">
    <source>
        <dbReference type="SAM" id="SignalP"/>
    </source>
</evidence>
<dbReference type="SMART" id="SM01217">
    <property type="entry name" value="Fn3_like"/>
    <property type="match status" value="1"/>
</dbReference>
<dbReference type="Proteomes" id="UP001140453">
    <property type="component" value="Unassembled WGS sequence"/>
</dbReference>
<evidence type="ECO:0000256" key="9">
    <source>
        <dbReference type="ARBA" id="ARBA00023326"/>
    </source>
</evidence>
<evidence type="ECO:0000256" key="3">
    <source>
        <dbReference type="ARBA" id="ARBA00005336"/>
    </source>
</evidence>
<feature type="domain" description="PA14" evidence="11">
    <location>
        <begin position="453"/>
        <end position="594"/>
    </location>
</feature>
<dbReference type="InterPro" id="IPR017853">
    <property type="entry name" value="GH"/>
</dbReference>
<dbReference type="Gene3D" id="3.40.50.1700">
    <property type="entry name" value="Glycoside hydrolase family 3 C-terminal domain"/>
    <property type="match status" value="1"/>
</dbReference>
<dbReference type="Pfam" id="PF00933">
    <property type="entry name" value="Glyco_hydro_3"/>
    <property type="match status" value="1"/>
</dbReference>
<dbReference type="InterPro" id="IPR037524">
    <property type="entry name" value="PA14/GLEYA"/>
</dbReference>
<dbReference type="EC" id="3.2.1.21" evidence="4"/>
<dbReference type="InterPro" id="IPR011658">
    <property type="entry name" value="PA14_dom"/>
</dbReference>
<proteinExistence type="inferred from homology"/>
<dbReference type="GO" id="GO:0009251">
    <property type="term" value="P:glucan catabolic process"/>
    <property type="evidence" value="ECO:0007669"/>
    <property type="project" value="TreeGrafter"/>
</dbReference>
<accession>A0A9W9CU65</accession>
<dbReference type="GO" id="GO:0008422">
    <property type="term" value="F:beta-glucosidase activity"/>
    <property type="evidence" value="ECO:0007669"/>
    <property type="project" value="UniProtKB-EC"/>
</dbReference>
<keyword evidence="9" id="KW-0624">Polysaccharide degradation</keyword>
<evidence type="ECO:0000256" key="7">
    <source>
        <dbReference type="ARBA" id="ARBA00023277"/>
    </source>
</evidence>
<comment type="pathway">
    <text evidence="2">Glycan metabolism; cellulose degradation.</text>
</comment>
<keyword evidence="6" id="KW-0325">Glycoprotein</keyword>
<dbReference type="AlphaFoldDB" id="A0A9W9CU65"/>
<dbReference type="Pfam" id="PF07691">
    <property type="entry name" value="PA14"/>
    <property type="match status" value="1"/>
</dbReference>
<keyword evidence="7" id="KW-0119">Carbohydrate metabolism</keyword>
<evidence type="ECO:0000256" key="8">
    <source>
        <dbReference type="ARBA" id="ARBA00023295"/>
    </source>
</evidence>
<evidence type="ECO:0000256" key="4">
    <source>
        <dbReference type="ARBA" id="ARBA00012744"/>
    </source>
</evidence>
<keyword evidence="5" id="KW-0378">Hydrolase</keyword>
<dbReference type="Gene3D" id="2.60.40.10">
    <property type="entry name" value="Immunoglobulins"/>
    <property type="match status" value="1"/>
</dbReference>
<gene>
    <name evidence="12" type="ORF">N0V93_008731</name>
</gene>